<dbReference type="EMBL" id="CP021425">
    <property type="protein sequence ID" value="ARU54720.1"/>
    <property type="molecule type" value="Genomic_DNA"/>
</dbReference>
<protein>
    <recommendedName>
        <fullName evidence="2">Macrodomain Ori protein</fullName>
    </recommendedName>
</protein>
<evidence type="ECO:0000313" key="4">
    <source>
        <dbReference type="Proteomes" id="UP000196027"/>
    </source>
</evidence>
<evidence type="ECO:0000256" key="1">
    <source>
        <dbReference type="ARBA" id="ARBA00093464"/>
    </source>
</evidence>
<comment type="similarity">
    <text evidence="1">Belongs to the MaoP family.</text>
</comment>
<dbReference type="Proteomes" id="UP000196027">
    <property type="component" value="Chromosome"/>
</dbReference>
<dbReference type="KEGG" id="ome:OLMES_0617"/>
<name>A0A1Y0I383_9GAMM</name>
<organism evidence="3 4">
    <name type="scientific">Oleiphilus messinensis</name>
    <dbReference type="NCBI Taxonomy" id="141451"/>
    <lineage>
        <taxon>Bacteria</taxon>
        <taxon>Pseudomonadati</taxon>
        <taxon>Pseudomonadota</taxon>
        <taxon>Gammaproteobacteria</taxon>
        <taxon>Oceanospirillales</taxon>
        <taxon>Oleiphilaceae</taxon>
        <taxon>Oleiphilus</taxon>
    </lineage>
</organism>
<dbReference type="RefSeq" id="WP_087459893.1">
    <property type="nucleotide sequence ID" value="NZ_CP021425.1"/>
</dbReference>
<proteinExistence type="inferred from homology"/>
<evidence type="ECO:0000256" key="2">
    <source>
        <dbReference type="ARBA" id="ARBA00093628"/>
    </source>
</evidence>
<dbReference type="InterPro" id="IPR007335">
    <property type="entry name" value="DUF413"/>
</dbReference>
<sequence>MTSQSFVSGKKFFDNIHFPRGFKRSGLFSIREAELLSETGVTLSQLADGSLLPENDEQRDMVRVMMGEKPAETLLEKTWSKYSRHISTRRCPLSLSMNAVDRGSSYTGGDDSFADL</sequence>
<evidence type="ECO:0000313" key="3">
    <source>
        <dbReference type="EMBL" id="ARU54720.1"/>
    </source>
</evidence>
<accession>A0A1Y0I383</accession>
<dbReference type="Pfam" id="PF04219">
    <property type="entry name" value="DUF413"/>
    <property type="match status" value="1"/>
</dbReference>
<gene>
    <name evidence="3" type="ORF">OLMES_0617</name>
</gene>
<reference evidence="3 4" key="1">
    <citation type="submission" date="2017-05" db="EMBL/GenBank/DDBJ databases">
        <title>Genomic insights into alkan degradation activity of Oleiphilus messinensis.</title>
        <authorList>
            <person name="Kozyavkin S.A."/>
            <person name="Slesarev A.I."/>
            <person name="Golyshin P.N."/>
            <person name="Korzhenkov A."/>
            <person name="Golyshina O.N."/>
            <person name="Toshchakov S.V."/>
        </authorList>
    </citation>
    <scope>NUCLEOTIDE SEQUENCE [LARGE SCALE GENOMIC DNA]</scope>
    <source>
        <strain evidence="3 4">ME102</strain>
    </source>
</reference>
<dbReference type="AlphaFoldDB" id="A0A1Y0I383"/>
<dbReference type="OrthoDB" id="6400110at2"/>
<keyword evidence="4" id="KW-1185">Reference proteome</keyword>